<sequence length="75" mass="7729">NATGAALKGPFQVQFDALPAGITLLNASGSHNGSPYVTVNDAALAPGASFTFPVLYLNPAKLGLPYTNKIYSGEF</sequence>
<accession>A0A1I4V4H6</accession>
<keyword evidence="2" id="KW-1185">Reference proteome</keyword>
<organism evidence="1 2">
    <name type="scientific">Rugamonas rubra</name>
    <dbReference type="NCBI Taxonomy" id="758825"/>
    <lineage>
        <taxon>Bacteria</taxon>
        <taxon>Pseudomonadati</taxon>
        <taxon>Pseudomonadota</taxon>
        <taxon>Betaproteobacteria</taxon>
        <taxon>Burkholderiales</taxon>
        <taxon>Oxalobacteraceae</taxon>
        <taxon>Telluria group</taxon>
        <taxon>Rugamonas</taxon>
    </lineage>
</organism>
<reference evidence="1 2" key="1">
    <citation type="submission" date="2016-10" db="EMBL/GenBank/DDBJ databases">
        <authorList>
            <person name="de Groot N.N."/>
        </authorList>
    </citation>
    <scope>NUCLEOTIDE SEQUENCE [LARGE SCALE GENOMIC DNA]</scope>
    <source>
        <strain evidence="1 2">ATCC 43154</strain>
    </source>
</reference>
<dbReference type="AlphaFoldDB" id="A0A1I4V4H6"/>
<name>A0A1I4V4H6_9BURK</name>
<gene>
    <name evidence="1" type="ORF">SAMN02982985_05915</name>
</gene>
<protein>
    <submittedName>
        <fullName evidence="1">Uncharacterized protein</fullName>
    </submittedName>
</protein>
<evidence type="ECO:0000313" key="1">
    <source>
        <dbReference type="EMBL" id="SFM95890.1"/>
    </source>
</evidence>
<dbReference type="RefSeq" id="WP_174900734.1">
    <property type="nucleotide sequence ID" value="NZ_FOTW01000068.1"/>
</dbReference>
<dbReference type="EMBL" id="FOTW01000068">
    <property type="protein sequence ID" value="SFM95890.1"/>
    <property type="molecule type" value="Genomic_DNA"/>
</dbReference>
<proteinExistence type="predicted"/>
<dbReference type="Proteomes" id="UP000199470">
    <property type="component" value="Unassembled WGS sequence"/>
</dbReference>
<evidence type="ECO:0000313" key="2">
    <source>
        <dbReference type="Proteomes" id="UP000199470"/>
    </source>
</evidence>
<feature type="non-terminal residue" evidence="1">
    <location>
        <position position="1"/>
    </location>
</feature>